<dbReference type="GO" id="GO:0030246">
    <property type="term" value="F:carbohydrate binding"/>
    <property type="evidence" value="ECO:0007669"/>
    <property type="project" value="InterPro"/>
</dbReference>
<dbReference type="Pfam" id="PF13620">
    <property type="entry name" value="CarboxypepD_reg"/>
    <property type="match status" value="1"/>
</dbReference>
<accession>A0AAW9RAL9</accession>
<dbReference type="Gene3D" id="2.130.10.10">
    <property type="entry name" value="YVTN repeat-like/Quinoprotein amine dehydrogenase"/>
    <property type="match status" value="1"/>
</dbReference>
<dbReference type="InterPro" id="IPR013784">
    <property type="entry name" value="Carb-bd-like_fold"/>
</dbReference>
<evidence type="ECO:0000256" key="1">
    <source>
        <dbReference type="SAM" id="SignalP"/>
    </source>
</evidence>
<evidence type="ECO:0000313" key="3">
    <source>
        <dbReference type="Proteomes" id="UP001359886"/>
    </source>
</evidence>
<organism evidence="2 3">
    <name type="scientific">Elongatibacter sediminis</name>
    <dbReference type="NCBI Taxonomy" id="3119006"/>
    <lineage>
        <taxon>Bacteria</taxon>
        <taxon>Pseudomonadati</taxon>
        <taxon>Pseudomonadota</taxon>
        <taxon>Gammaproteobacteria</taxon>
        <taxon>Chromatiales</taxon>
        <taxon>Wenzhouxiangellaceae</taxon>
        <taxon>Elongatibacter</taxon>
    </lineage>
</organism>
<dbReference type="Pfam" id="PF24684">
    <property type="entry name" value="Vgb_lyase"/>
    <property type="match status" value="1"/>
</dbReference>
<evidence type="ECO:0000313" key="2">
    <source>
        <dbReference type="EMBL" id="MEJ8566521.1"/>
    </source>
</evidence>
<dbReference type="Gene3D" id="1.10.760.10">
    <property type="entry name" value="Cytochrome c-like domain"/>
    <property type="match status" value="1"/>
</dbReference>
<dbReference type="AlphaFoldDB" id="A0AAW9RAL9"/>
<dbReference type="GO" id="GO:0009055">
    <property type="term" value="F:electron transfer activity"/>
    <property type="evidence" value="ECO:0007669"/>
    <property type="project" value="InterPro"/>
</dbReference>
<gene>
    <name evidence="2" type="ORF">V3330_02680</name>
</gene>
<dbReference type="PANTHER" id="PTHR40274">
    <property type="entry name" value="VIRGINIAMYCIN B LYASE"/>
    <property type="match status" value="1"/>
</dbReference>
<proteinExistence type="predicted"/>
<feature type="signal peptide" evidence="1">
    <location>
        <begin position="1"/>
        <end position="23"/>
    </location>
</feature>
<dbReference type="InterPro" id="IPR051344">
    <property type="entry name" value="Vgb"/>
</dbReference>
<name>A0AAW9RAL9_9GAMM</name>
<keyword evidence="3" id="KW-1185">Reference proteome</keyword>
<dbReference type="InterPro" id="IPR015943">
    <property type="entry name" value="WD40/YVTN_repeat-like_dom_sf"/>
</dbReference>
<dbReference type="SUPFAM" id="SSF46626">
    <property type="entry name" value="Cytochrome c"/>
    <property type="match status" value="1"/>
</dbReference>
<sequence>MNPFLIVPFLVFSLSIAFPSVRADELDGTGSVSGRVASTEPLVAGSVYLREPKRNLTYMVYTADGRFSAPYVLPGNYEVTVEQPGLVSTSQQVSVSPGAEITIDLEVEREGQGVRVVGSRPVAPVAFAGYEEIYPPGPGRDTLERTCIVCHGVNWISQRSGNDATAWTAFVDMMLNMNDSIWGIEDGTPMMPPGAINAAQRKELIAYLAEHFGPDQPARMVRNDEDLPLDQAALGKAMWVEYTVAQPKSPDGQNRWIQEPYFDLQGNVWYTERTRGAPAILKLDPRTGEFTRFPTPNPQWSPHGLVVDPQNPQMLWWAGRGVEVTRMDMKTGEMTPYGDTSNPQRWGGHTPVFDSRGNLWWTQIAADRIGYWDRKTDELKHFDIPNKGGRPYGILVDHDDKVWFAEFYGCQVTRFDPETESFTEYTLPSSPCTSRRLGLDSKGIIWYGAFSSGKLGRIDPKTGEMKEYRIGRFSEPYEAWADPDDKIWLTDGGQGGMLVRFDPDTEQFTYYPSPRRSDMPKMAITGEGAVWYSNRSYASSGHGPATVGVLYPDVSRMTTLGAYYQVDEWGKAYGSGSPHPAKPTR</sequence>
<dbReference type="RefSeq" id="WP_354693838.1">
    <property type="nucleotide sequence ID" value="NZ_JAZHOG010000001.1"/>
</dbReference>
<keyword evidence="1" id="KW-0732">Signal</keyword>
<comment type="caution">
    <text evidence="2">The sequence shown here is derived from an EMBL/GenBank/DDBJ whole genome shotgun (WGS) entry which is preliminary data.</text>
</comment>
<dbReference type="Gene3D" id="2.60.40.1120">
    <property type="entry name" value="Carboxypeptidase-like, regulatory domain"/>
    <property type="match status" value="1"/>
</dbReference>
<protein>
    <submittedName>
        <fullName evidence="2">SMP-30/gluconolactonase/LRE family protein</fullName>
    </submittedName>
</protein>
<dbReference type="SUPFAM" id="SSF101898">
    <property type="entry name" value="NHL repeat"/>
    <property type="match status" value="1"/>
</dbReference>
<reference evidence="2 3" key="1">
    <citation type="submission" date="2024-02" db="EMBL/GenBank/DDBJ databases">
        <title>A novel Wenzhouxiangellaceae bacterium, isolated from coastal sediments.</title>
        <authorList>
            <person name="Du Z.-J."/>
            <person name="Ye Y.-Q."/>
            <person name="Zhang X.-Y."/>
        </authorList>
    </citation>
    <scope>NUCLEOTIDE SEQUENCE [LARGE SCALE GENOMIC DNA]</scope>
    <source>
        <strain evidence="2 3">CH-27</strain>
    </source>
</reference>
<feature type="chain" id="PRO_5043757244" evidence="1">
    <location>
        <begin position="24"/>
        <end position="585"/>
    </location>
</feature>
<dbReference type="EMBL" id="JAZHOG010000001">
    <property type="protein sequence ID" value="MEJ8566521.1"/>
    <property type="molecule type" value="Genomic_DNA"/>
</dbReference>
<dbReference type="GO" id="GO:0020037">
    <property type="term" value="F:heme binding"/>
    <property type="evidence" value="ECO:0007669"/>
    <property type="project" value="InterPro"/>
</dbReference>
<dbReference type="InterPro" id="IPR036909">
    <property type="entry name" value="Cyt_c-like_dom_sf"/>
</dbReference>
<dbReference type="PANTHER" id="PTHR40274:SF3">
    <property type="entry name" value="VIRGINIAMYCIN B LYASE"/>
    <property type="match status" value="1"/>
</dbReference>
<dbReference type="Proteomes" id="UP001359886">
    <property type="component" value="Unassembled WGS sequence"/>
</dbReference>
<dbReference type="SUPFAM" id="SSF49452">
    <property type="entry name" value="Starch-binding domain-like"/>
    <property type="match status" value="1"/>
</dbReference>